<reference evidence="2 3" key="1">
    <citation type="journal article" date="2019" name="Appl. Environ. Microbiol.">
        <title>Genetic determinants of hydroxycinnamic acid metabolism in heterofermentative lactobacilli.</title>
        <authorList>
            <person name="Gaur G."/>
            <person name="Oh J.H."/>
            <person name="Filannino P."/>
            <person name="Gobbetti M."/>
            <person name="van Pijkeren J.P."/>
            <person name="Ganzle M.G."/>
        </authorList>
    </citation>
    <scope>NUCLEOTIDE SEQUENCE [LARGE SCALE GENOMIC DNA]</scope>
    <source>
        <strain evidence="2 3">C5</strain>
    </source>
</reference>
<evidence type="ECO:0000313" key="2">
    <source>
        <dbReference type="EMBL" id="MYV17530.1"/>
    </source>
</evidence>
<dbReference type="RefSeq" id="WP_161003911.1">
    <property type="nucleotide sequence ID" value="NZ_WEZQ01000014.1"/>
</dbReference>
<dbReference type="AlphaFoldDB" id="A0A6N9I3J1"/>
<dbReference type="InterPro" id="IPR013022">
    <property type="entry name" value="Xyl_isomerase-like_TIM-brl"/>
</dbReference>
<sequence>MISKKRIGINRNVAPGMSLEKFAQLAKDNNIKIVELRNDLSGVPTVESITDGRSIEEVKSVLKGLKIETINALGNADSAELLQNNVDILTQMCEVAKQLSVTRIIFCPTRDASDTRSDGQRQEDLVTALRSFSAILKSFGLQGLLEPLGFADSVLQTPWEAQAALKISGVDNFKIVADTFHYFLAGVTARDIQKRVDVKQIGLVHMSTVAPGKSVSSLADEDRMMLDNADESRCLEYVRLLQASGYSGNYSFEPFSSKLRQWDLNRASESIAVSVQMVEETAKKSSLEL</sequence>
<protein>
    <submittedName>
        <fullName evidence="2">TIM barrel protein</fullName>
    </submittedName>
</protein>
<proteinExistence type="predicted"/>
<dbReference type="Proteomes" id="UP000449209">
    <property type="component" value="Unassembled WGS sequence"/>
</dbReference>
<evidence type="ECO:0000313" key="3">
    <source>
        <dbReference type="Proteomes" id="UP000449209"/>
    </source>
</evidence>
<feature type="domain" description="Xylose isomerase-like TIM barrel" evidence="1">
    <location>
        <begin position="25"/>
        <end position="262"/>
    </location>
</feature>
<accession>A0A6N9I3J1</accession>
<gene>
    <name evidence="2" type="ORF">GB993_08435</name>
</gene>
<dbReference type="Pfam" id="PF01261">
    <property type="entry name" value="AP_endonuc_2"/>
    <property type="match status" value="1"/>
</dbReference>
<dbReference type="InterPro" id="IPR036237">
    <property type="entry name" value="Xyl_isomerase-like_sf"/>
</dbReference>
<dbReference type="SUPFAM" id="SSF51658">
    <property type="entry name" value="Xylose isomerase-like"/>
    <property type="match status" value="1"/>
</dbReference>
<organism evidence="2 3">
    <name type="scientific">Furfurilactobacillus milii</name>
    <dbReference type="NCBI Taxonomy" id="2888272"/>
    <lineage>
        <taxon>Bacteria</taxon>
        <taxon>Bacillati</taxon>
        <taxon>Bacillota</taxon>
        <taxon>Bacilli</taxon>
        <taxon>Lactobacillales</taxon>
        <taxon>Lactobacillaceae</taxon>
        <taxon>Furfurilactobacillus</taxon>
    </lineage>
</organism>
<dbReference type="Gene3D" id="3.20.20.150">
    <property type="entry name" value="Divalent-metal-dependent TIM barrel enzymes"/>
    <property type="match status" value="1"/>
</dbReference>
<dbReference type="InterPro" id="IPR050312">
    <property type="entry name" value="IolE/XylAMocC-like"/>
</dbReference>
<dbReference type="OrthoDB" id="2274384at2"/>
<dbReference type="PANTHER" id="PTHR12110:SF21">
    <property type="entry name" value="XYLOSE ISOMERASE-LIKE TIM BARREL DOMAIN-CONTAINING PROTEIN"/>
    <property type="match status" value="1"/>
</dbReference>
<evidence type="ECO:0000259" key="1">
    <source>
        <dbReference type="Pfam" id="PF01261"/>
    </source>
</evidence>
<name>A0A6N9I3J1_9LACO</name>
<comment type="caution">
    <text evidence="2">The sequence shown here is derived from an EMBL/GenBank/DDBJ whole genome shotgun (WGS) entry which is preliminary data.</text>
</comment>
<dbReference type="EMBL" id="WEZQ01000014">
    <property type="protein sequence ID" value="MYV17530.1"/>
    <property type="molecule type" value="Genomic_DNA"/>
</dbReference>
<dbReference type="PANTHER" id="PTHR12110">
    <property type="entry name" value="HYDROXYPYRUVATE ISOMERASE"/>
    <property type="match status" value="1"/>
</dbReference>